<dbReference type="Proteomes" id="UP000003374">
    <property type="component" value="Unassembled WGS sequence"/>
</dbReference>
<dbReference type="HOGENOM" id="CLU_534035_0_0_6"/>
<protein>
    <submittedName>
        <fullName evidence="3">Uncharacterized protein</fullName>
    </submittedName>
</protein>
<reference evidence="3 4" key="1">
    <citation type="submission" date="2006-02" db="EMBL/GenBank/DDBJ databases">
        <authorList>
            <person name="Waterbury J."/>
            <person name="Ferriera S."/>
            <person name="Johnson J."/>
            <person name="Kravitz S."/>
            <person name="Halpern A."/>
            <person name="Remington K."/>
            <person name="Beeson K."/>
            <person name="Tran B."/>
            <person name="Rogers Y.-H."/>
            <person name="Friedman R."/>
            <person name="Venter J.C."/>
        </authorList>
    </citation>
    <scope>NUCLEOTIDE SEQUENCE [LARGE SCALE GENOMIC DNA]</scope>
    <source>
        <strain evidence="3 4">Nb-231</strain>
    </source>
</reference>
<gene>
    <name evidence="3" type="ORF">NB231_03280</name>
</gene>
<accession>A4BR97</accession>
<feature type="chain" id="PRO_5002666681" evidence="2">
    <location>
        <begin position="27"/>
        <end position="510"/>
    </location>
</feature>
<keyword evidence="2" id="KW-0732">Signal</keyword>
<proteinExistence type="predicted"/>
<evidence type="ECO:0000256" key="2">
    <source>
        <dbReference type="SAM" id="SignalP"/>
    </source>
</evidence>
<feature type="region of interest" description="Disordered" evidence="1">
    <location>
        <begin position="52"/>
        <end position="82"/>
    </location>
</feature>
<sequence>MLLANLQAAGIGAIALVVLCSSAAPAALASTTVGPGSEFGRASLPMTGALQDGIGHKASPLSPAPNDELPTLPGTGKESRNDNHVLHTRLAGLSQRSDPTLQFGQGLLWLNHTGQGAQGVGISVLPLNQNSQWLTIDGVYIDHRVGSMPSSPVASHNRVWSLAINSRWLSQRLTLHGEYAQSRRDHSAWASLHEPQSDRAYSLLAKYADQTYMLGSRPLVWGLTLGWEQAGRTFWSATARDVARDKAVARAAAEIHWRGLDARLGLARAANNVANDAEVPTLHMNTVTADLHYTAQKSIGFAGLGRLFAGPSYALSLEHERSSLGKTPVGETADISDRYMGSAALTARFTPGPWWWEVSYRRSILHVPGQKATNLERNRTQLNLHLPLSDWLNLTPVLQWSLIEGQGPDNEIRMIRGALGGSALLIPDRLAAKLNFRAHHRYSSKQQVEDGAVAVESSLDWTFQPPQGNNRPDITISLRGSYRYADSSASNSAAQYQAFSGIQVSWPNAN</sequence>
<name>A4BR97_9GAMM</name>
<organism evidence="3 4">
    <name type="scientific">Nitrococcus mobilis Nb-231</name>
    <dbReference type="NCBI Taxonomy" id="314278"/>
    <lineage>
        <taxon>Bacteria</taxon>
        <taxon>Pseudomonadati</taxon>
        <taxon>Pseudomonadota</taxon>
        <taxon>Gammaproteobacteria</taxon>
        <taxon>Chromatiales</taxon>
        <taxon>Ectothiorhodospiraceae</taxon>
        <taxon>Nitrococcus</taxon>
    </lineage>
</organism>
<keyword evidence="4" id="KW-1185">Reference proteome</keyword>
<dbReference type="AlphaFoldDB" id="A4BR97"/>
<dbReference type="eggNOG" id="ENOG5032WMT">
    <property type="taxonomic scope" value="Bacteria"/>
</dbReference>
<feature type="signal peptide" evidence="2">
    <location>
        <begin position="1"/>
        <end position="26"/>
    </location>
</feature>
<evidence type="ECO:0000313" key="4">
    <source>
        <dbReference type="Proteomes" id="UP000003374"/>
    </source>
</evidence>
<dbReference type="EMBL" id="AAOF01000006">
    <property type="protein sequence ID" value="EAR21719.1"/>
    <property type="molecule type" value="Genomic_DNA"/>
</dbReference>
<comment type="caution">
    <text evidence="3">The sequence shown here is derived from an EMBL/GenBank/DDBJ whole genome shotgun (WGS) entry which is preliminary data.</text>
</comment>
<evidence type="ECO:0000256" key="1">
    <source>
        <dbReference type="SAM" id="MobiDB-lite"/>
    </source>
</evidence>
<evidence type="ECO:0000313" key="3">
    <source>
        <dbReference type="EMBL" id="EAR21719.1"/>
    </source>
</evidence>